<dbReference type="GO" id="GO:0008061">
    <property type="term" value="F:chitin binding"/>
    <property type="evidence" value="ECO:0007669"/>
    <property type="project" value="InterPro"/>
</dbReference>
<evidence type="ECO:0000313" key="4">
    <source>
        <dbReference type="Proteomes" id="UP000075885"/>
    </source>
</evidence>
<dbReference type="Proteomes" id="UP000075885">
    <property type="component" value="Unassembled WGS sequence"/>
</dbReference>
<dbReference type="GO" id="GO:0004568">
    <property type="term" value="F:chitinase activity"/>
    <property type="evidence" value="ECO:0007669"/>
    <property type="project" value="TreeGrafter"/>
</dbReference>
<evidence type="ECO:0000313" key="3">
    <source>
        <dbReference type="EnsemblMetazoa" id="AEPI007400-PA"/>
    </source>
</evidence>
<dbReference type="AlphaFoldDB" id="A0A182PKD4"/>
<dbReference type="SMART" id="SM00636">
    <property type="entry name" value="Glyco_18"/>
    <property type="match status" value="1"/>
</dbReference>
<dbReference type="InterPro" id="IPR050314">
    <property type="entry name" value="Glycosyl_Hydrlase_18"/>
</dbReference>
<dbReference type="PANTHER" id="PTHR11177">
    <property type="entry name" value="CHITINASE"/>
    <property type="match status" value="1"/>
</dbReference>
<dbReference type="InterPro" id="IPR029070">
    <property type="entry name" value="Chitinase_insertion_sf"/>
</dbReference>
<dbReference type="Gene3D" id="3.20.20.80">
    <property type="entry name" value="Glycosidases"/>
    <property type="match status" value="1"/>
</dbReference>
<name>A0A182PKD4_9DIPT</name>
<evidence type="ECO:0000256" key="1">
    <source>
        <dbReference type="ARBA" id="ARBA00022729"/>
    </source>
</evidence>
<dbReference type="InterPro" id="IPR001223">
    <property type="entry name" value="Glyco_hydro18_cat"/>
</dbReference>
<dbReference type="SUPFAM" id="SSF51445">
    <property type="entry name" value="(Trans)glycosidases"/>
    <property type="match status" value="1"/>
</dbReference>
<proteinExistence type="predicted"/>
<keyword evidence="4" id="KW-1185">Reference proteome</keyword>
<reference evidence="3" key="2">
    <citation type="submission" date="2020-05" db="UniProtKB">
        <authorList>
            <consortium name="EnsemblMetazoa"/>
        </authorList>
    </citation>
    <scope>IDENTIFICATION</scope>
    <source>
        <strain evidence="3">Epiroticus2</strain>
    </source>
</reference>
<dbReference type="InterPro" id="IPR011583">
    <property type="entry name" value="Chitinase_II/V-like_cat"/>
</dbReference>
<feature type="domain" description="GH18" evidence="2">
    <location>
        <begin position="1"/>
        <end position="314"/>
    </location>
</feature>
<dbReference type="GO" id="GO:0005576">
    <property type="term" value="C:extracellular region"/>
    <property type="evidence" value="ECO:0007669"/>
    <property type="project" value="TreeGrafter"/>
</dbReference>
<sequence>MTISWYDDHIALSDPDMADKEETWEKFSTLKRINPQQKLLMGVRSPLLRDIALKQDQRQSLAEKLLPYMEKLKLDGVELLWSGSDSDESFYLLLEELKSSFRAAGHPTWEVIVLIDVDRQAIDHVRLCRVVDFAHIMGASERVPQYGSKSSVQASASALFDIDDRKNLTLERALQYWKDNGCPADKMVLGVVFVAQVYTMNSLQERKYHKDYFSLCSLTCDRLFCSYIEMCQKLKKSQWTIGWDDAEGLAPHAIQGKWWVAYEDENSVGRKGAIARRHGLAGVYAFPLDLDDYRGKCGTLYPLTKSLRNSFKNDAAN</sequence>
<dbReference type="STRING" id="199890.A0A182PKD4"/>
<dbReference type="Gene3D" id="3.10.50.10">
    <property type="match status" value="1"/>
</dbReference>
<organism evidence="3 4">
    <name type="scientific">Anopheles epiroticus</name>
    <dbReference type="NCBI Taxonomy" id="199890"/>
    <lineage>
        <taxon>Eukaryota</taxon>
        <taxon>Metazoa</taxon>
        <taxon>Ecdysozoa</taxon>
        <taxon>Arthropoda</taxon>
        <taxon>Hexapoda</taxon>
        <taxon>Insecta</taxon>
        <taxon>Pterygota</taxon>
        <taxon>Neoptera</taxon>
        <taxon>Endopterygota</taxon>
        <taxon>Diptera</taxon>
        <taxon>Nematocera</taxon>
        <taxon>Culicoidea</taxon>
        <taxon>Culicidae</taxon>
        <taxon>Anophelinae</taxon>
        <taxon>Anopheles</taxon>
    </lineage>
</organism>
<evidence type="ECO:0000259" key="2">
    <source>
        <dbReference type="PROSITE" id="PS51910"/>
    </source>
</evidence>
<dbReference type="InterPro" id="IPR017853">
    <property type="entry name" value="GH"/>
</dbReference>
<dbReference type="PANTHER" id="PTHR11177:SF144">
    <property type="entry name" value="CHITINASE 5"/>
    <property type="match status" value="1"/>
</dbReference>
<dbReference type="Pfam" id="PF00704">
    <property type="entry name" value="Glyco_hydro_18"/>
    <property type="match status" value="1"/>
</dbReference>
<dbReference type="PROSITE" id="PS51910">
    <property type="entry name" value="GH18_2"/>
    <property type="match status" value="1"/>
</dbReference>
<dbReference type="VEuPathDB" id="VectorBase:AEPI007400"/>
<dbReference type="GO" id="GO:0006032">
    <property type="term" value="P:chitin catabolic process"/>
    <property type="evidence" value="ECO:0007669"/>
    <property type="project" value="TreeGrafter"/>
</dbReference>
<reference evidence="4" key="1">
    <citation type="submission" date="2013-03" db="EMBL/GenBank/DDBJ databases">
        <title>The Genome Sequence of Anopheles epiroticus epiroticus2.</title>
        <authorList>
            <consortium name="The Broad Institute Genomics Platform"/>
            <person name="Neafsey D.E."/>
            <person name="Howell P."/>
            <person name="Walker B."/>
            <person name="Young S.K."/>
            <person name="Zeng Q."/>
            <person name="Gargeya S."/>
            <person name="Fitzgerald M."/>
            <person name="Haas B."/>
            <person name="Abouelleil A."/>
            <person name="Allen A.W."/>
            <person name="Alvarado L."/>
            <person name="Arachchi H.M."/>
            <person name="Berlin A.M."/>
            <person name="Chapman S.B."/>
            <person name="Gainer-Dewar J."/>
            <person name="Goldberg J."/>
            <person name="Griggs A."/>
            <person name="Gujja S."/>
            <person name="Hansen M."/>
            <person name="Howarth C."/>
            <person name="Imamovic A."/>
            <person name="Ireland A."/>
            <person name="Larimer J."/>
            <person name="McCowan C."/>
            <person name="Murphy C."/>
            <person name="Pearson M."/>
            <person name="Poon T.W."/>
            <person name="Priest M."/>
            <person name="Roberts A."/>
            <person name="Saif S."/>
            <person name="Shea T."/>
            <person name="Sisk P."/>
            <person name="Sykes S."/>
            <person name="Wortman J."/>
            <person name="Nusbaum C."/>
            <person name="Birren B."/>
        </authorList>
    </citation>
    <scope>NUCLEOTIDE SEQUENCE [LARGE SCALE GENOMIC DNA]</scope>
    <source>
        <strain evidence="4">Epiroticus2</strain>
    </source>
</reference>
<dbReference type="GO" id="GO:0005975">
    <property type="term" value="P:carbohydrate metabolic process"/>
    <property type="evidence" value="ECO:0007669"/>
    <property type="project" value="InterPro"/>
</dbReference>
<dbReference type="EnsemblMetazoa" id="AEPI007400-RA">
    <property type="protein sequence ID" value="AEPI007400-PA"/>
    <property type="gene ID" value="AEPI007400"/>
</dbReference>
<keyword evidence="1" id="KW-0732">Signal</keyword>
<accession>A0A182PKD4</accession>
<protein>
    <recommendedName>
        <fullName evidence="2">GH18 domain-containing protein</fullName>
    </recommendedName>
</protein>